<accession>A0ABW9UJX4</accession>
<dbReference type="EMBL" id="WSEM01000034">
    <property type="protein sequence ID" value="MVQ39577.1"/>
    <property type="molecule type" value="Genomic_DNA"/>
</dbReference>
<evidence type="ECO:0000313" key="1">
    <source>
        <dbReference type="EMBL" id="MVQ39577.1"/>
    </source>
</evidence>
<dbReference type="InterPro" id="IPR049796">
    <property type="entry name" value="CdiI_Ct-like"/>
</dbReference>
<evidence type="ECO:0000313" key="2">
    <source>
        <dbReference type="Proteomes" id="UP000467637"/>
    </source>
</evidence>
<sequence length="126" mass="14790">MTEKRIYKALVELTNDEINEILARNDIHELMILPLSVGMYHPNWKYAQDLCIKLSQHKDAALRANAILGLAYIARTNAQLEKYIVKPILIRELRENTEYQWRILDAIKDINLFLKWNIGDKAIKKD</sequence>
<dbReference type="CDD" id="cd20694">
    <property type="entry name" value="CdiI_Ct-like"/>
    <property type="match status" value="1"/>
</dbReference>
<organism evidence="1 2">
    <name type="scientific">Paenibacillus anseongense</name>
    <dbReference type="NCBI Taxonomy" id="2682845"/>
    <lineage>
        <taxon>Bacteria</taxon>
        <taxon>Bacillati</taxon>
        <taxon>Bacillota</taxon>
        <taxon>Bacilli</taxon>
        <taxon>Bacillales</taxon>
        <taxon>Paenibacillaceae</taxon>
        <taxon>Paenibacillus</taxon>
    </lineage>
</organism>
<dbReference type="Proteomes" id="UP000467637">
    <property type="component" value="Unassembled WGS sequence"/>
</dbReference>
<reference evidence="1 2" key="1">
    <citation type="submission" date="2019-12" db="EMBL/GenBank/DDBJ databases">
        <authorList>
            <person name="Huq M.A."/>
        </authorList>
    </citation>
    <scope>NUCLEOTIDE SEQUENCE [LARGE SCALE GENOMIC DNA]</scope>
    <source>
        <strain evidence="1 2">MAH-34</strain>
    </source>
</reference>
<comment type="caution">
    <text evidence="1">The sequence shown here is derived from an EMBL/GenBank/DDBJ whole genome shotgun (WGS) entry which is preliminary data.</text>
</comment>
<name>A0ABW9UJX4_9BACL</name>
<dbReference type="RefSeq" id="WP_181646331.1">
    <property type="nucleotide sequence ID" value="NZ_WSEM01000034.1"/>
</dbReference>
<evidence type="ECO:0008006" key="3">
    <source>
        <dbReference type="Google" id="ProtNLM"/>
    </source>
</evidence>
<gene>
    <name evidence="1" type="ORF">GON05_33810</name>
</gene>
<proteinExistence type="predicted"/>
<protein>
    <recommendedName>
        <fullName evidence="3">HEAT repeat domain-containing protein</fullName>
    </recommendedName>
</protein>
<keyword evidence="2" id="KW-1185">Reference proteome</keyword>